<dbReference type="Gene3D" id="3.30.70.580">
    <property type="entry name" value="Pseudouridine synthase I, catalytic domain, N-terminal subdomain"/>
    <property type="match status" value="1"/>
</dbReference>
<reference evidence="6 8" key="1">
    <citation type="submission" date="2015-09" db="EMBL/GenBank/DDBJ databases">
        <authorList>
            <consortium name="Pathogen Informatics"/>
        </authorList>
    </citation>
    <scope>NUCLEOTIDE SEQUENCE [LARGE SCALE GENOMIC DNA]</scope>
    <source>
        <strain evidence="6 8">2789STDY5834841</strain>
    </source>
</reference>
<dbReference type="CDD" id="cd00165">
    <property type="entry name" value="S4"/>
    <property type="match status" value="1"/>
</dbReference>
<evidence type="ECO:0000256" key="1">
    <source>
        <dbReference type="ARBA" id="ARBA00008348"/>
    </source>
</evidence>
<dbReference type="FunFam" id="3.10.290.10:FF:000003">
    <property type="entry name" value="Pseudouridine synthase"/>
    <property type="match status" value="1"/>
</dbReference>
<dbReference type="Pfam" id="PF00849">
    <property type="entry name" value="PseudoU_synth_2"/>
    <property type="match status" value="1"/>
</dbReference>
<keyword evidence="2 4" id="KW-0413">Isomerase</keyword>
<organism evidence="6 8">
    <name type="scientific">[Ruminococcus] torques</name>
    <dbReference type="NCBI Taxonomy" id="33039"/>
    <lineage>
        <taxon>Bacteria</taxon>
        <taxon>Bacillati</taxon>
        <taxon>Bacillota</taxon>
        <taxon>Clostridia</taxon>
        <taxon>Lachnospirales</taxon>
        <taxon>Lachnospiraceae</taxon>
        <taxon>Mediterraneibacter</taxon>
    </lineage>
</organism>
<dbReference type="Gene3D" id="3.10.290.10">
    <property type="entry name" value="RNA-binding S4 domain"/>
    <property type="match status" value="1"/>
</dbReference>
<dbReference type="Pfam" id="PF01479">
    <property type="entry name" value="S4"/>
    <property type="match status" value="1"/>
</dbReference>
<dbReference type="Gene3D" id="3.30.70.1560">
    <property type="entry name" value="Alpha-L RNA-binding motif"/>
    <property type="match status" value="1"/>
</dbReference>
<sequence length="244" mass="27961">MSNRIREEFLQAKESVRLNKYLSEAGVCSRREADRLIESGKVTVDGVTAQMGMRVTAGQIVKVGKKTVSKQDEMIVLAVNKPKGIVCTEDQRERDSIVRFLNYPVRVTYAGRLDKDSRGLLLMTNNGDIINQMMRAANRHEKEYKVTVDKEITEQFIKKMSEGVPILDTVTRPCTVKKIGKYTFSIILTQGLNRQIRRMCAAFGYEVKDLVRIRIMNIRLGSLKEGAYRKLTDEELEELYEMLK</sequence>
<dbReference type="Proteomes" id="UP000095787">
    <property type="component" value="Unassembled WGS sequence"/>
</dbReference>
<dbReference type="InterPro" id="IPR000748">
    <property type="entry name" value="PsdUridine_synth_RsuA/RluB/E/F"/>
</dbReference>
<dbReference type="GO" id="GO:0000455">
    <property type="term" value="P:enzyme-directed rRNA pseudouridine synthesis"/>
    <property type="evidence" value="ECO:0007669"/>
    <property type="project" value="UniProtKB-ARBA"/>
</dbReference>
<dbReference type="InterPro" id="IPR020103">
    <property type="entry name" value="PsdUridine_synth_cat_dom_sf"/>
</dbReference>
<proteinExistence type="inferred from homology"/>
<dbReference type="InterPro" id="IPR050343">
    <property type="entry name" value="RsuA_PseudoU_synthase"/>
</dbReference>
<dbReference type="EC" id="5.4.99.-" evidence="4"/>
<gene>
    <name evidence="6" type="primary">rluF</name>
    <name evidence="7" type="ORF">EAI93_05160</name>
    <name evidence="6" type="ORF">ERS852456_00983</name>
</gene>
<dbReference type="EMBL" id="RCYR01000006">
    <property type="protein sequence ID" value="RYS80895.1"/>
    <property type="molecule type" value="Genomic_DNA"/>
</dbReference>
<comment type="similarity">
    <text evidence="1 4">Belongs to the pseudouridine synthase RsuA family.</text>
</comment>
<dbReference type="RefSeq" id="WP_009243339.1">
    <property type="nucleotide sequence ID" value="NZ_AP028249.1"/>
</dbReference>
<accession>A0A174AAY7</accession>
<feature type="domain" description="RNA-binding S4" evidence="5">
    <location>
        <begin position="16"/>
        <end position="73"/>
    </location>
</feature>
<dbReference type="InterPro" id="IPR002942">
    <property type="entry name" value="S4_RNA-bd"/>
</dbReference>
<dbReference type="Proteomes" id="UP000292665">
    <property type="component" value="Unassembled WGS sequence"/>
</dbReference>
<dbReference type="InterPro" id="IPR006145">
    <property type="entry name" value="PsdUridine_synth_RsuA/RluA"/>
</dbReference>
<dbReference type="AlphaFoldDB" id="A0A174AAY7"/>
<dbReference type="PANTHER" id="PTHR47683:SF2">
    <property type="entry name" value="RNA-BINDING S4 DOMAIN-CONTAINING PROTEIN"/>
    <property type="match status" value="1"/>
</dbReference>
<dbReference type="PANTHER" id="PTHR47683">
    <property type="entry name" value="PSEUDOURIDINE SYNTHASE FAMILY PROTEIN-RELATED"/>
    <property type="match status" value="1"/>
</dbReference>
<dbReference type="SUPFAM" id="SSF55174">
    <property type="entry name" value="Alpha-L RNA-binding motif"/>
    <property type="match status" value="1"/>
</dbReference>
<protein>
    <recommendedName>
        <fullName evidence="4">Pseudouridine synthase</fullName>
        <ecNumber evidence="4">5.4.99.-</ecNumber>
    </recommendedName>
</protein>
<evidence type="ECO:0000313" key="8">
    <source>
        <dbReference type="Proteomes" id="UP000095787"/>
    </source>
</evidence>
<dbReference type="PROSITE" id="PS50889">
    <property type="entry name" value="S4"/>
    <property type="match status" value="1"/>
</dbReference>
<dbReference type="InterPro" id="IPR020094">
    <property type="entry name" value="TruA/RsuA/RluB/E/F_N"/>
</dbReference>
<evidence type="ECO:0000256" key="4">
    <source>
        <dbReference type="RuleBase" id="RU003887"/>
    </source>
</evidence>
<evidence type="ECO:0000313" key="6">
    <source>
        <dbReference type="EMBL" id="CUN85517.1"/>
    </source>
</evidence>
<dbReference type="SUPFAM" id="SSF55120">
    <property type="entry name" value="Pseudouridine synthase"/>
    <property type="match status" value="1"/>
</dbReference>
<dbReference type="PROSITE" id="PS01149">
    <property type="entry name" value="PSI_RSU"/>
    <property type="match status" value="1"/>
</dbReference>
<dbReference type="NCBIfam" id="TIGR00093">
    <property type="entry name" value="pseudouridine synthase"/>
    <property type="match status" value="1"/>
</dbReference>
<evidence type="ECO:0000256" key="2">
    <source>
        <dbReference type="ARBA" id="ARBA00023235"/>
    </source>
</evidence>
<dbReference type="GeneID" id="97329460"/>
<evidence type="ECO:0000259" key="5">
    <source>
        <dbReference type="SMART" id="SM00363"/>
    </source>
</evidence>
<evidence type="ECO:0000256" key="3">
    <source>
        <dbReference type="PROSITE-ProRule" id="PRU00182"/>
    </source>
</evidence>
<evidence type="ECO:0000313" key="7">
    <source>
        <dbReference type="EMBL" id="RYS80895.1"/>
    </source>
</evidence>
<dbReference type="EMBL" id="CYZO01000010">
    <property type="protein sequence ID" value="CUN85517.1"/>
    <property type="molecule type" value="Genomic_DNA"/>
</dbReference>
<dbReference type="InterPro" id="IPR018496">
    <property type="entry name" value="PsdUridine_synth_RsuA/RluB_CS"/>
</dbReference>
<name>A0A174AAY7_9FIRM</name>
<dbReference type="InterPro" id="IPR042092">
    <property type="entry name" value="PsdUridine_s_RsuA/RluB/E/F_cat"/>
</dbReference>
<keyword evidence="3" id="KW-0694">RNA-binding</keyword>
<evidence type="ECO:0000313" key="9">
    <source>
        <dbReference type="Proteomes" id="UP000292665"/>
    </source>
</evidence>
<reference evidence="7 9" key="2">
    <citation type="journal article" date="2019" name="Science, e1252229">
        <title>Invertible promoters mediate bacterial phase variation, antibiotic resistance, and host adaptation in the gut.</title>
        <authorList>
            <person name="Jiang X."/>
            <person name="Hall A.B."/>
            <person name="Arthur T.D."/>
            <person name="Plichta D.R."/>
            <person name="Covington C.T."/>
            <person name="Poyet M."/>
            <person name="Crothers J."/>
            <person name="Moses P.L."/>
            <person name="Tolonen A.C."/>
            <person name="Vlamakis H."/>
            <person name="Alm E.J."/>
            <person name="Xavier R.J."/>
        </authorList>
    </citation>
    <scope>NUCLEOTIDE SEQUENCE [LARGE SCALE GENOMIC DNA]</scope>
    <source>
        <strain evidence="9">aa_0143</strain>
        <strain evidence="7">Aa_0143</strain>
    </source>
</reference>
<dbReference type="GO" id="GO:0120159">
    <property type="term" value="F:rRNA pseudouridine synthase activity"/>
    <property type="evidence" value="ECO:0007669"/>
    <property type="project" value="UniProtKB-ARBA"/>
</dbReference>
<dbReference type="SMART" id="SM00363">
    <property type="entry name" value="S4"/>
    <property type="match status" value="1"/>
</dbReference>
<dbReference type="InterPro" id="IPR036986">
    <property type="entry name" value="S4_RNA-bd_sf"/>
</dbReference>
<dbReference type="FunFam" id="3.30.70.1560:FF:000002">
    <property type="entry name" value="Pseudouridine synthase"/>
    <property type="match status" value="1"/>
</dbReference>
<dbReference type="GO" id="GO:0003723">
    <property type="term" value="F:RNA binding"/>
    <property type="evidence" value="ECO:0007669"/>
    <property type="project" value="UniProtKB-KW"/>
</dbReference>